<evidence type="ECO:0000256" key="1">
    <source>
        <dbReference type="ARBA" id="ARBA00007587"/>
    </source>
</evidence>
<gene>
    <name evidence="11" type="primary">tdk</name>
    <name evidence="11" type="ORF">MHSWG343_01560</name>
</gene>
<keyword evidence="7 9" id="KW-0067">ATP-binding</keyword>
<evidence type="ECO:0000256" key="2">
    <source>
        <dbReference type="ARBA" id="ARBA00012118"/>
    </source>
</evidence>
<dbReference type="GO" id="GO:0005829">
    <property type="term" value="C:cytosol"/>
    <property type="evidence" value="ECO:0007669"/>
    <property type="project" value="TreeGrafter"/>
</dbReference>
<dbReference type="PIRSF" id="PIRSF035805">
    <property type="entry name" value="TK_cell"/>
    <property type="match status" value="1"/>
</dbReference>
<evidence type="ECO:0000256" key="8">
    <source>
        <dbReference type="PIRSR" id="PIRSR035805-1"/>
    </source>
</evidence>
<evidence type="ECO:0000256" key="4">
    <source>
        <dbReference type="ARBA" id="ARBA00022679"/>
    </source>
</evidence>
<dbReference type="PANTHER" id="PTHR11441:SF0">
    <property type="entry name" value="THYMIDINE KINASE, CYTOSOLIC"/>
    <property type="match status" value="1"/>
</dbReference>
<dbReference type="GO" id="GO:0005524">
    <property type="term" value="F:ATP binding"/>
    <property type="evidence" value="ECO:0007669"/>
    <property type="project" value="UniProtKB-KW"/>
</dbReference>
<accession>A0A478FP94</accession>
<keyword evidence="4 9" id="KW-0808">Transferase</keyword>
<evidence type="ECO:0000256" key="10">
    <source>
        <dbReference type="RuleBase" id="RU004165"/>
    </source>
</evidence>
<evidence type="ECO:0000313" key="11">
    <source>
        <dbReference type="EMBL" id="GCE63178.1"/>
    </source>
</evidence>
<dbReference type="EMBL" id="BIMN01000001">
    <property type="protein sequence ID" value="GCE63178.1"/>
    <property type="molecule type" value="Genomic_DNA"/>
</dbReference>
<evidence type="ECO:0000256" key="6">
    <source>
        <dbReference type="ARBA" id="ARBA00022777"/>
    </source>
</evidence>
<evidence type="ECO:0000256" key="5">
    <source>
        <dbReference type="ARBA" id="ARBA00022741"/>
    </source>
</evidence>
<dbReference type="Pfam" id="PF00265">
    <property type="entry name" value="TK"/>
    <property type="match status" value="1"/>
</dbReference>
<dbReference type="SUPFAM" id="SSF52540">
    <property type="entry name" value="P-loop containing nucleoside triphosphate hydrolases"/>
    <property type="match status" value="1"/>
</dbReference>
<sequence length="207" mass="23330">MSYREEILVICGPMWAGKSGTALILIDKLKHANIPYLVFRPNIDRYKDSLGSRYMQMKIPAISIDAKNPKEIYNHIDLNNLKLPLTIVMDEAQFYSDDLFDVVQDLHSRGVRFIIAGLEIDENLKPFGVMPKILAIASKVVKLRAVCVNCADDAWRLALKVDAPEPKVKNLKVGDTDLKLGGDETFAPMCSACYFENLSKLQEKNKK</sequence>
<dbReference type="InterPro" id="IPR027417">
    <property type="entry name" value="P-loop_NTPase"/>
</dbReference>
<proteinExistence type="inferred from homology"/>
<dbReference type="AlphaFoldDB" id="A0A478FP94"/>
<dbReference type="InterPro" id="IPR001267">
    <property type="entry name" value="Thymidine_kinase"/>
</dbReference>
<dbReference type="GO" id="GO:0004797">
    <property type="term" value="F:thymidine kinase activity"/>
    <property type="evidence" value="ECO:0007669"/>
    <property type="project" value="UniProtKB-EC"/>
</dbReference>
<reference evidence="11 12" key="1">
    <citation type="submission" date="2019-01" db="EMBL/GenBank/DDBJ databases">
        <title>Draft genome sequences of Candidatus Mycoplasma haemohominis SWG34-3 identified from a patient with pyrexia, anemia and liver dysfunction.</title>
        <authorList>
            <person name="Sekizuka T."/>
            <person name="Hattori N."/>
            <person name="Katano H."/>
            <person name="Takuma T."/>
            <person name="Ito T."/>
            <person name="Arai N."/>
            <person name="Yanai R."/>
            <person name="Ishii S."/>
            <person name="Miura Y."/>
            <person name="Tokunaga T."/>
            <person name="Watanabe H."/>
            <person name="Nomura N."/>
            <person name="Eguchi J."/>
            <person name="Arai T."/>
            <person name="Hasegawa H."/>
            <person name="Nakamaki T."/>
            <person name="Wakita T."/>
            <person name="Niki Y."/>
            <person name="Kuroda M."/>
        </authorList>
    </citation>
    <scope>NUCLEOTIDE SEQUENCE [LARGE SCALE GENOMIC DNA]</scope>
    <source>
        <strain evidence="11">SWG34-3</strain>
    </source>
</reference>
<feature type="active site" description="Proton acceptor" evidence="8">
    <location>
        <position position="91"/>
    </location>
</feature>
<dbReference type="RefSeq" id="WP_216082780.1">
    <property type="nucleotide sequence ID" value="NZ_CACTIB010000008.1"/>
</dbReference>
<keyword evidence="3 9" id="KW-0237">DNA synthesis</keyword>
<dbReference type="GO" id="GO:0046104">
    <property type="term" value="P:thymidine metabolic process"/>
    <property type="evidence" value="ECO:0007669"/>
    <property type="project" value="TreeGrafter"/>
</dbReference>
<organism evidence="11 12">
    <name type="scientific">Candidatus Mycoplasma haematohominis</name>
    <dbReference type="NCBI Taxonomy" id="1494318"/>
    <lineage>
        <taxon>Bacteria</taxon>
        <taxon>Bacillati</taxon>
        <taxon>Mycoplasmatota</taxon>
        <taxon>Mollicutes</taxon>
        <taxon>Mycoplasmataceae</taxon>
        <taxon>Mycoplasma</taxon>
    </lineage>
</organism>
<evidence type="ECO:0000256" key="7">
    <source>
        <dbReference type="ARBA" id="ARBA00022840"/>
    </source>
</evidence>
<comment type="catalytic activity">
    <reaction evidence="9">
        <text>thymidine + ATP = dTMP + ADP + H(+)</text>
        <dbReference type="Rhea" id="RHEA:19129"/>
        <dbReference type="ChEBI" id="CHEBI:15378"/>
        <dbReference type="ChEBI" id="CHEBI:17748"/>
        <dbReference type="ChEBI" id="CHEBI:30616"/>
        <dbReference type="ChEBI" id="CHEBI:63528"/>
        <dbReference type="ChEBI" id="CHEBI:456216"/>
        <dbReference type="EC" id="2.7.1.21"/>
    </reaction>
</comment>
<evidence type="ECO:0000256" key="9">
    <source>
        <dbReference type="RuleBase" id="RU000544"/>
    </source>
</evidence>
<dbReference type="GO" id="GO:0071897">
    <property type="term" value="P:DNA biosynthetic process"/>
    <property type="evidence" value="ECO:0007669"/>
    <property type="project" value="UniProtKB-KW"/>
</dbReference>
<keyword evidence="5 9" id="KW-0547">Nucleotide-binding</keyword>
<keyword evidence="6 9" id="KW-0418">Kinase</keyword>
<evidence type="ECO:0000313" key="12">
    <source>
        <dbReference type="Proteomes" id="UP000324831"/>
    </source>
</evidence>
<comment type="similarity">
    <text evidence="1 10">Belongs to the thymidine kinase family.</text>
</comment>
<evidence type="ECO:0000256" key="3">
    <source>
        <dbReference type="ARBA" id="ARBA00022634"/>
    </source>
</evidence>
<dbReference type="Gene3D" id="3.40.50.300">
    <property type="entry name" value="P-loop containing nucleotide triphosphate hydrolases"/>
    <property type="match status" value="1"/>
</dbReference>
<name>A0A478FP94_9MOLU</name>
<comment type="caution">
    <text evidence="11">The sequence shown here is derived from an EMBL/GenBank/DDBJ whole genome shotgun (WGS) entry which is preliminary data.</text>
</comment>
<dbReference type="PANTHER" id="PTHR11441">
    <property type="entry name" value="THYMIDINE KINASE"/>
    <property type="match status" value="1"/>
</dbReference>
<dbReference type="EC" id="2.7.1.21" evidence="2 9"/>
<protein>
    <recommendedName>
        <fullName evidence="2 9">Thymidine kinase</fullName>
        <ecNumber evidence="2 9">2.7.1.21</ecNumber>
    </recommendedName>
</protein>
<dbReference type="Proteomes" id="UP000324831">
    <property type="component" value="Unassembled WGS sequence"/>
</dbReference>